<dbReference type="RefSeq" id="WP_258212236.1">
    <property type="nucleotide sequence ID" value="NZ_JANQBD010000003.1"/>
</dbReference>
<feature type="transmembrane region" description="Helical" evidence="1">
    <location>
        <begin position="78"/>
        <end position="99"/>
    </location>
</feature>
<dbReference type="InterPro" id="IPR021683">
    <property type="entry name" value="DUF3267"/>
</dbReference>
<accession>A0ABT1YCY0</accession>
<feature type="transmembrane region" description="Helical" evidence="1">
    <location>
        <begin position="35"/>
        <end position="58"/>
    </location>
</feature>
<dbReference type="Pfam" id="PF11667">
    <property type="entry name" value="DUF3267"/>
    <property type="match status" value="1"/>
</dbReference>
<keyword evidence="3" id="KW-1185">Reference proteome</keyword>
<comment type="caution">
    <text evidence="2">The sequence shown here is derived from an EMBL/GenBank/DDBJ whole genome shotgun (WGS) entry which is preliminary data.</text>
</comment>
<gene>
    <name evidence="2" type="ORF">NV381_05325</name>
</gene>
<name>A0ABT1YCY0_9BACL</name>
<feature type="transmembrane region" description="Helical" evidence="1">
    <location>
        <begin position="130"/>
        <end position="151"/>
    </location>
</feature>
<sequence length="204" mass="22632">MKITFHMPKADPDKQAKLLLQQWVKLKEPKSLPKAILLSVPFMILGGAVTIMITRIFSTVSLEDYGLQGGTITFTFNILYLVSIFLLLLLHELIHLILIPNFVKSASTGLGIQLFGGFVFSEEIISRLRFIIISLAPFLVISIILPIILGAIGWLNPGIVCLVFLNALGSSVDLLNVTLILYQVPKKAKIINNGMDTFWKVVDQ</sequence>
<evidence type="ECO:0000313" key="3">
    <source>
        <dbReference type="Proteomes" id="UP001300012"/>
    </source>
</evidence>
<keyword evidence="1" id="KW-1133">Transmembrane helix</keyword>
<evidence type="ECO:0000313" key="2">
    <source>
        <dbReference type="EMBL" id="MCR8630620.1"/>
    </source>
</evidence>
<evidence type="ECO:0000256" key="1">
    <source>
        <dbReference type="SAM" id="Phobius"/>
    </source>
</evidence>
<protein>
    <submittedName>
        <fullName evidence="2">DUF3267 domain-containing protein</fullName>
    </submittedName>
</protein>
<feature type="transmembrane region" description="Helical" evidence="1">
    <location>
        <begin position="157"/>
        <end position="182"/>
    </location>
</feature>
<keyword evidence="1" id="KW-0472">Membrane</keyword>
<dbReference type="EMBL" id="JANQBD010000003">
    <property type="protein sequence ID" value="MCR8630620.1"/>
    <property type="molecule type" value="Genomic_DNA"/>
</dbReference>
<keyword evidence="1" id="KW-0812">Transmembrane</keyword>
<reference evidence="2 3" key="1">
    <citation type="submission" date="2022-08" db="EMBL/GenBank/DDBJ databases">
        <title>Paenibacillus endoradicis sp. nov., Paenibacillus radicibacter sp. nov and Paenibacillus pararadicis sp. nov., three cold-adapted plant growth-promoting bacteria isolated from root of Larix gmelinii in Great Khingan.</title>
        <authorList>
            <person name="Xue H."/>
        </authorList>
    </citation>
    <scope>NUCLEOTIDE SEQUENCE [LARGE SCALE GENOMIC DNA]</scope>
    <source>
        <strain evidence="2 3">N5-1-1-5</strain>
    </source>
</reference>
<dbReference type="Proteomes" id="UP001300012">
    <property type="component" value="Unassembled WGS sequence"/>
</dbReference>
<proteinExistence type="predicted"/>
<organism evidence="2 3">
    <name type="scientific">Paenibacillus radicis</name>
    <name type="common">ex Xue et al. 2023</name>
    <dbReference type="NCBI Taxonomy" id="2972489"/>
    <lineage>
        <taxon>Bacteria</taxon>
        <taxon>Bacillati</taxon>
        <taxon>Bacillota</taxon>
        <taxon>Bacilli</taxon>
        <taxon>Bacillales</taxon>
        <taxon>Paenibacillaceae</taxon>
        <taxon>Paenibacillus</taxon>
    </lineage>
</organism>